<dbReference type="RefSeq" id="WP_379671746.1">
    <property type="nucleotide sequence ID" value="NZ_JBHUCJ010000014.1"/>
</dbReference>
<protein>
    <submittedName>
        <fullName evidence="1">Host cell division inhibitor Icd-like protein</fullName>
    </submittedName>
</protein>
<evidence type="ECO:0000313" key="2">
    <source>
        <dbReference type="Proteomes" id="UP001598201"/>
    </source>
</evidence>
<dbReference type="NCBIfam" id="NF033153">
    <property type="entry name" value="phage_ICD_like"/>
    <property type="match status" value="1"/>
</dbReference>
<evidence type="ECO:0000313" key="1">
    <source>
        <dbReference type="EMBL" id="MFD3223557.1"/>
    </source>
</evidence>
<proteinExistence type="predicted"/>
<sequence length="68" mass="7691">MASAPQFVCPQFTYLFLAVRRADLCAVPCRLKITASSERYARRTLAKDFVLAFAGRLPCTIQEARHDQ</sequence>
<name>A0ABW6C5V7_RAHSY</name>
<dbReference type="EMBL" id="JBHUCJ010000014">
    <property type="protein sequence ID" value="MFD3223557.1"/>
    <property type="molecule type" value="Genomic_DNA"/>
</dbReference>
<gene>
    <name evidence="1" type="ORF">ACFPK4_08420</name>
</gene>
<organism evidence="1 2">
    <name type="scientific">Rahnella sp. (strain Y9602)</name>
    <dbReference type="NCBI Taxonomy" id="2703885"/>
    <lineage>
        <taxon>Bacteria</taxon>
        <taxon>Pseudomonadati</taxon>
        <taxon>Pseudomonadota</taxon>
        <taxon>Gammaproteobacteria</taxon>
        <taxon>Enterobacterales</taxon>
        <taxon>Yersiniaceae</taxon>
        <taxon>Rahnella</taxon>
    </lineage>
</organism>
<accession>A0ABW6C5V7</accession>
<reference evidence="1 2" key="1">
    <citation type="submission" date="2024-09" db="EMBL/GenBank/DDBJ databases">
        <title>Genomes of Rahnella.</title>
        <authorList>
            <person name="Mnguni F.C."/>
            <person name="Shin G.Y."/>
            <person name="Coutinho T."/>
        </authorList>
    </citation>
    <scope>NUCLEOTIDE SEQUENCE [LARGE SCALE GENOMIC DNA]</scope>
    <source>
        <strain evidence="1 2">20WA0057</strain>
    </source>
</reference>
<dbReference type="Proteomes" id="UP001598201">
    <property type="component" value="Unassembled WGS sequence"/>
</dbReference>
<comment type="caution">
    <text evidence="1">The sequence shown here is derived from an EMBL/GenBank/DDBJ whole genome shotgun (WGS) entry which is preliminary data.</text>
</comment>
<keyword evidence="2" id="KW-1185">Reference proteome</keyword>